<protein>
    <submittedName>
        <fullName evidence="2">DUF397 domain-containing protein</fullName>
    </submittedName>
</protein>
<evidence type="ECO:0000313" key="2">
    <source>
        <dbReference type="EMBL" id="TLF92297.1"/>
    </source>
</evidence>
<proteinExistence type="predicted"/>
<evidence type="ECO:0000313" key="3">
    <source>
        <dbReference type="Proteomes" id="UP000308349"/>
    </source>
</evidence>
<dbReference type="RefSeq" id="WP_138459207.1">
    <property type="nucleotide sequence ID" value="NZ_VBUU01000062.1"/>
</dbReference>
<feature type="domain" description="DUF397" evidence="1">
    <location>
        <begin position="12"/>
        <end position="70"/>
    </location>
</feature>
<dbReference type="OrthoDB" id="4571387at2"/>
<gene>
    <name evidence="2" type="ORF">FEK35_30745</name>
</gene>
<name>A0A5R8P588_9NOCA</name>
<dbReference type="Pfam" id="PF04149">
    <property type="entry name" value="DUF397"/>
    <property type="match status" value="1"/>
</dbReference>
<dbReference type="Proteomes" id="UP000308349">
    <property type="component" value="Unassembled WGS sequence"/>
</dbReference>
<comment type="caution">
    <text evidence="2">The sequence shown here is derived from an EMBL/GenBank/DDBJ whole genome shotgun (WGS) entry which is preliminary data.</text>
</comment>
<dbReference type="AlphaFoldDB" id="A0A5R8P588"/>
<reference evidence="2 3" key="1">
    <citation type="submission" date="2019-05" db="EMBL/GenBank/DDBJ databases">
        <title>Genomes sequences of two Nocardia cyriacigeorgica environmental isolates, type strains Nocardia asteroides ATCC 19247 and Nocardia cyriacigeorgica DSM 44484.</title>
        <authorList>
            <person name="Vautrin F."/>
            <person name="Bergeron E."/>
            <person name="Dubost A."/>
            <person name="Abrouk D."/>
            <person name="Rodriguez Nava V."/>
            <person name="Pujic P."/>
        </authorList>
    </citation>
    <scope>NUCLEOTIDE SEQUENCE [LARGE SCALE GENOMIC DNA]</scope>
    <source>
        <strain evidence="2 3">EML 1456</strain>
    </source>
</reference>
<organism evidence="2 3">
    <name type="scientific">Nocardia cyriacigeorgica</name>
    <dbReference type="NCBI Taxonomy" id="135487"/>
    <lineage>
        <taxon>Bacteria</taxon>
        <taxon>Bacillati</taxon>
        <taxon>Actinomycetota</taxon>
        <taxon>Actinomycetes</taxon>
        <taxon>Mycobacteriales</taxon>
        <taxon>Nocardiaceae</taxon>
        <taxon>Nocardia</taxon>
    </lineage>
</organism>
<dbReference type="InterPro" id="IPR007278">
    <property type="entry name" value="DUF397"/>
</dbReference>
<accession>A0A5R8P588</accession>
<dbReference type="EMBL" id="VBUU01000062">
    <property type="protein sequence ID" value="TLF92297.1"/>
    <property type="molecule type" value="Genomic_DNA"/>
</dbReference>
<evidence type="ECO:0000259" key="1">
    <source>
        <dbReference type="Pfam" id="PF04149"/>
    </source>
</evidence>
<sequence length="123" mass="13255">MSTTAHSTPRSGWFKSSFSKESTSCVEVKFSGDTVLIRDSKYLRDPANNPAEQPVIAVRSGDWAAFLESVTGQIPELQPGLPHIEPTPHAVLLHTSNTSLTFTHAEWIAFTEGILGGEFAAAA</sequence>